<feature type="site" description="Transition state stabilizer" evidence="7">
    <location>
        <position position="20"/>
    </location>
</feature>
<dbReference type="SUPFAM" id="SSF53448">
    <property type="entry name" value="Nucleotide-diphospho-sugar transferases"/>
    <property type="match status" value="1"/>
</dbReference>
<dbReference type="GO" id="GO:0050518">
    <property type="term" value="F:2-C-methyl-D-erythritol 4-phosphate cytidylyltransferase activity"/>
    <property type="evidence" value="ECO:0007669"/>
    <property type="project" value="UniProtKB-UniRule"/>
</dbReference>
<keyword evidence="6 7" id="KW-0414">Isoprene biosynthesis</keyword>
<keyword evidence="8" id="KW-1185">Reference proteome</keyword>
<evidence type="ECO:0000256" key="6">
    <source>
        <dbReference type="ARBA" id="ARBA00023229"/>
    </source>
</evidence>
<dbReference type="GO" id="GO:0019288">
    <property type="term" value="P:isopentenyl diphosphate biosynthetic process, methylerythritol 4-phosphate pathway"/>
    <property type="evidence" value="ECO:0007669"/>
    <property type="project" value="UniProtKB-UniRule"/>
</dbReference>
<comment type="similarity">
    <text evidence="3 7">Belongs to the IspD/TarI cytidylyltransferase family. IspD subfamily.</text>
</comment>
<dbReference type="InterPro" id="IPR034683">
    <property type="entry name" value="IspD/TarI"/>
</dbReference>
<sequence>MTASSARFIALIPAAGGGSRADLGLPKQYADIGGRSMLDRTLDAFRASPLIDAVYVVLAPDDRRFDLATEEVRPLYVGGASRRDSVLAGLNAIAGSYGPNDWVLVHDAARPGITTALIADLIDACRDDAVGGLLALPVADTLKRASGQGDEARVGATLPRDGLWAAQTPQMFRLDLLRRAYAAAPDATDEAGAVEAMGHAPRLVPGSQRNFKLTWREDFALARHLFANE</sequence>
<comment type="catalytic activity">
    <reaction evidence="1 7">
        <text>2-C-methyl-D-erythritol 4-phosphate + CTP + H(+) = 4-CDP-2-C-methyl-D-erythritol + diphosphate</text>
        <dbReference type="Rhea" id="RHEA:13429"/>
        <dbReference type="ChEBI" id="CHEBI:15378"/>
        <dbReference type="ChEBI" id="CHEBI:33019"/>
        <dbReference type="ChEBI" id="CHEBI:37563"/>
        <dbReference type="ChEBI" id="CHEBI:57823"/>
        <dbReference type="ChEBI" id="CHEBI:58262"/>
        <dbReference type="EC" id="2.7.7.60"/>
    </reaction>
</comment>
<evidence type="ECO:0000256" key="5">
    <source>
        <dbReference type="ARBA" id="ARBA00022695"/>
    </source>
</evidence>
<comment type="pathway">
    <text evidence="2 7">Isoprenoid biosynthesis; isopentenyl diphosphate biosynthesis via DXP pathway; isopentenyl diphosphate from 1-deoxy-D-xylulose 5-phosphate: step 2/6.</text>
</comment>
<name>A0A8B6X3N2_9BURK</name>
<dbReference type="OrthoDB" id="9806837at2"/>
<feature type="site" description="Positions MEP for the nucleophilic attack" evidence="7">
    <location>
        <position position="160"/>
    </location>
</feature>
<evidence type="ECO:0000256" key="4">
    <source>
        <dbReference type="ARBA" id="ARBA00022679"/>
    </source>
</evidence>
<dbReference type="Gene3D" id="3.90.550.10">
    <property type="entry name" value="Spore Coat Polysaccharide Biosynthesis Protein SpsA, Chain A"/>
    <property type="match status" value="1"/>
</dbReference>
<feature type="site" description="Transition state stabilizer" evidence="7">
    <location>
        <position position="27"/>
    </location>
</feature>
<evidence type="ECO:0000256" key="2">
    <source>
        <dbReference type="ARBA" id="ARBA00004787"/>
    </source>
</evidence>
<dbReference type="Pfam" id="PF01128">
    <property type="entry name" value="IspD"/>
    <property type="match status" value="1"/>
</dbReference>
<organism evidence="8 9">
    <name type="scientific">Derxia gummosa DSM 723</name>
    <dbReference type="NCBI Taxonomy" id="1121388"/>
    <lineage>
        <taxon>Bacteria</taxon>
        <taxon>Pseudomonadati</taxon>
        <taxon>Pseudomonadota</taxon>
        <taxon>Betaproteobacteria</taxon>
        <taxon>Burkholderiales</taxon>
        <taxon>Alcaligenaceae</taxon>
        <taxon>Derxia</taxon>
    </lineage>
</organism>
<dbReference type="HAMAP" id="MF_00108">
    <property type="entry name" value="IspD"/>
    <property type="match status" value="1"/>
</dbReference>
<proteinExistence type="inferred from homology"/>
<dbReference type="PANTHER" id="PTHR32125">
    <property type="entry name" value="2-C-METHYL-D-ERYTHRITOL 4-PHOSPHATE CYTIDYLYLTRANSFERASE, CHLOROPLASTIC"/>
    <property type="match status" value="1"/>
</dbReference>
<dbReference type="FunFam" id="3.90.550.10:FF:000003">
    <property type="entry name" value="2-C-methyl-D-erythritol 4-phosphate cytidylyltransferase"/>
    <property type="match status" value="1"/>
</dbReference>
<dbReference type="RefSeq" id="WP_028311361.1">
    <property type="nucleotide sequence ID" value="NZ_AXWS01000008.1"/>
</dbReference>
<evidence type="ECO:0000313" key="8">
    <source>
        <dbReference type="Proteomes" id="UP000675920"/>
    </source>
</evidence>
<protein>
    <recommendedName>
        <fullName evidence="7">2-C-methyl-D-erythritol 4-phosphate cytidylyltransferase</fullName>
        <ecNumber evidence="7">2.7.7.60</ecNumber>
    </recommendedName>
    <alternativeName>
        <fullName evidence="7">4-diphosphocytidyl-2C-methyl-D-erythritol synthase</fullName>
    </alternativeName>
    <alternativeName>
        <fullName evidence="7">MEP cytidylyltransferase</fullName>
        <shortName evidence="7">MCT</shortName>
    </alternativeName>
</protein>
<gene>
    <name evidence="7 9" type="primary">ispD</name>
</gene>
<dbReference type="InterPro" id="IPR029044">
    <property type="entry name" value="Nucleotide-diphossugar_trans"/>
</dbReference>
<feature type="site" description="Positions MEP for the nucleophilic attack" evidence="7">
    <location>
        <position position="212"/>
    </location>
</feature>
<evidence type="ECO:0000256" key="7">
    <source>
        <dbReference type="HAMAP-Rule" id="MF_00108"/>
    </source>
</evidence>
<evidence type="ECO:0000313" key="9">
    <source>
        <dbReference type="RefSeq" id="WP_028311361.1"/>
    </source>
</evidence>
<dbReference type="Proteomes" id="UP000675920">
    <property type="component" value="Unplaced"/>
</dbReference>
<dbReference type="InterPro" id="IPR050088">
    <property type="entry name" value="IspD/TarI_cytidylyltransf_bact"/>
</dbReference>
<dbReference type="PROSITE" id="PS01295">
    <property type="entry name" value="ISPD"/>
    <property type="match status" value="1"/>
</dbReference>
<dbReference type="EC" id="2.7.7.60" evidence="7"/>
<keyword evidence="5 7" id="KW-0548">Nucleotidyltransferase</keyword>
<dbReference type="AlphaFoldDB" id="A0A8B6X3N2"/>
<evidence type="ECO:0000256" key="1">
    <source>
        <dbReference type="ARBA" id="ARBA00001282"/>
    </source>
</evidence>
<dbReference type="InterPro" id="IPR001228">
    <property type="entry name" value="IspD"/>
</dbReference>
<evidence type="ECO:0000256" key="3">
    <source>
        <dbReference type="ARBA" id="ARBA00009789"/>
    </source>
</evidence>
<dbReference type="CDD" id="cd02516">
    <property type="entry name" value="CDP-ME_synthetase"/>
    <property type="match status" value="1"/>
</dbReference>
<reference evidence="9" key="1">
    <citation type="submission" date="2025-08" db="UniProtKB">
        <authorList>
            <consortium name="RefSeq"/>
        </authorList>
    </citation>
    <scope>IDENTIFICATION</scope>
</reference>
<keyword evidence="4 7" id="KW-0808">Transferase</keyword>
<accession>A0A8B6X3N2</accession>
<dbReference type="NCBIfam" id="TIGR00453">
    <property type="entry name" value="ispD"/>
    <property type="match status" value="1"/>
</dbReference>
<dbReference type="InterPro" id="IPR018294">
    <property type="entry name" value="ISPD_synthase_CS"/>
</dbReference>
<dbReference type="UniPathway" id="UPA00056">
    <property type="reaction ID" value="UER00093"/>
</dbReference>
<dbReference type="PANTHER" id="PTHR32125:SF4">
    <property type="entry name" value="2-C-METHYL-D-ERYTHRITOL 4-PHOSPHATE CYTIDYLYLTRANSFERASE, CHLOROPLASTIC"/>
    <property type="match status" value="1"/>
</dbReference>
<comment type="function">
    <text evidence="7">Catalyzes the formation of 4-diphosphocytidyl-2-C-methyl-D-erythritol from CTP and 2-C-methyl-D-erythritol 4-phosphate (MEP).</text>
</comment>